<protein>
    <submittedName>
        <fullName evidence="3">Putative Diguanylate cyclase</fullName>
        <ecNumber evidence="3">2.7.7.65</ecNumber>
    </submittedName>
</protein>
<dbReference type="InterPro" id="IPR052163">
    <property type="entry name" value="DGC-Regulatory_Protein"/>
</dbReference>
<feature type="domain" description="GGDEF" evidence="2">
    <location>
        <begin position="117"/>
        <end position="249"/>
    </location>
</feature>
<dbReference type="InterPro" id="IPR029787">
    <property type="entry name" value="Nucleotide_cyclase"/>
</dbReference>
<keyword evidence="1" id="KW-1133">Transmembrane helix</keyword>
<sequence length="249" mass="27242">MHTPSVHYIFFSTAIFFAALLMALEYDLIRNWDLKPSEQKKLQVEEIFVLASILIAELLIFAWRRMRDRADELMRRMAAEQDAHQSARHDTLTGLPNRKLFAERAGEALSNSWNRGTDCAVLLIDLDGFKPINDTWGHASGDAALLEVTERLKSCSPKTGMVARLGGDEFAVLCEAPLGGTAAMSLAQGILRELEKPIGINGHNIAISATIGIAIGPANGRRAEDLIHAADLAMYEGKRSGRGTVVMAT</sequence>
<dbReference type="PANTHER" id="PTHR46663">
    <property type="entry name" value="DIGUANYLATE CYCLASE DGCT-RELATED"/>
    <property type="match status" value="1"/>
</dbReference>
<keyword evidence="1" id="KW-0472">Membrane</keyword>
<dbReference type="Gene3D" id="3.30.70.270">
    <property type="match status" value="1"/>
</dbReference>
<evidence type="ECO:0000313" key="4">
    <source>
        <dbReference type="Proteomes" id="UP000033187"/>
    </source>
</evidence>
<dbReference type="SUPFAM" id="SSF55073">
    <property type="entry name" value="Nucleotide cyclase"/>
    <property type="match status" value="1"/>
</dbReference>
<proteinExistence type="predicted"/>
<dbReference type="InterPro" id="IPR043128">
    <property type="entry name" value="Rev_trsase/Diguanyl_cyclase"/>
</dbReference>
<dbReference type="RefSeq" id="WP_052743987.1">
    <property type="nucleotide sequence ID" value="NZ_LN829118.1"/>
</dbReference>
<reference evidence="4" key="1">
    <citation type="submission" date="2015-02" db="EMBL/GenBank/DDBJ databases">
        <authorList>
            <person name="Chooi Y.-H."/>
        </authorList>
    </citation>
    <scope>NUCLEOTIDE SEQUENCE [LARGE SCALE GENOMIC DNA]</scope>
    <source>
        <strain evidence="4">strain Y</strain>
    </source>
</reference>
<evidence type="ECO:0000256" key="1">
    <source>
        <dbReference type="SAM" id="Phobius"/>
    </source>
</evidence>
<dbReference type="GO" id="GO:0052621">
    <property type="term" value="F:diguanylate cyclase activity"/>
    <property type="evidence" value="ECO:0007669"/>
    <property type="project" value="UniProtKB-EC"/>
</dbReference>
<dbReference type="Pfam" id="PF00990">
    <property type="entry name" value="GGDEF"/>
    <property type="match status" value="1"/>
</dbReference>
<dbReference type="KEGG" id="fil:BN1229_v1_2572"/>
<evidence type="ECO:0000313" key="3">
    <source>
        <dbReference type="EMBL" id="CPR21911.1"/>
    </source>
</evidence>
<feature type="transmembrane region" description="Helical" evidence="1">
    <location>
        <begin position="6"/>
        <end position="26"/>
    </location>
</feature>
<keyword evidence="3" id="KW-0808">Transferase</keyword>
<dbReference type="InterPro" id="IPR000160">
    <property type="entry name" value="GGDEF_dom"/>
</dbReference>
<dbReference type="KEGG" id="fiy:BN1229_v1_3344"/>
<dbReference type="EMBL" id="LN829119">
    <property type="protein sequence ID" value="CPR21911.1"/>
    <property type="molecule type" value="Genomic_DNA"/>
</dbReference>
<keyword evidence="3" id="KW-0548">Nucleotidyltransferase</keyword>
<accession>A0A0D6JJ13</accession>
<name>A0A0D6JJ13_9HYPH</name>
<dbReference type="NCBIfam" id="TIGR00254">
    <property type="entry name" value="GGDEF"/>
    <property type="match status" value="1"/>
</dbReference>
<organism evidence="3 4">
    <name type="scientific">Candidatus Filomicrobium marinum</name>
    <dbReference type="NCBI Taxonomy" id="1608628"/>
    <lineage>
        <taxon>Bacteria</taxon>
        <taxon>Pseudomonadati</taxon>
        <taxon>Pseudomonadota</taxon>
        <taxon>Alphaproteobacteria</taxon>
        <taxon>Hyphomicrobiales</taxon>
        <taxon>Hyphomicrobiaceae</taxon>
        <taxon>Filomicrobium</taxon>
    </lineage>
</organism>
<dbReference type="AlphaFoldDB" id="A0A0D6JJ13"/>
<dbReference type="PANTHER" id="PTHR46663:SF2">
    <property type="entry name" value="GGDEF DOMAIN-CONTAINING PROTEIN"/>
    <property type="match status" value="1"/>
</dbReference>
<feature type="transmembrane region" description="Helical" evidence="1">
    <location>
        <begin position="47"/>
        <end position="66"/>
    </location>
</feature>
<evidence type="ECO:0000259" key="2">
    <source>
        <dbReference type="PROSITE" id="PS50887"/>
    </source>
</evidence>
<dbReference type="Proteomes" id="UP000033187">
    <property type="component" value="Chromosome 1"/>
</dbReference>
<dbReference type="CDD" id="cd01949">
    <property type="entry name" value="GGDEF"/>
    <property type="match status" value="1"/>
</dbReference>
<dbReference type="OrthoDB" id="9812260at2"/>
<dbReference type="EC" id="2.7.7.65" evidence="3"/>
<keyword evidence="4" id="KW-1185">Reference proteome</keyword>
<keyword evidence="1" id="KW-0812">Transmembrane</keyword>
<dbReference type="PROSITE" id="PS50887">
    <property type="entry name" value="GGDEF"/>
    <property type="match status" value="1"/>
</dbReference>
<dbReference type="SMART" id="SM00267">
    <property type="entry name" value="GGDEF"/>
    <property type="match status" value="1"/>
</dbReference>
<gene>
    <name evidence="3" type="ORF">YBN1229_v1_3344</name>
</gene>